<proteinExistence type="inferred from homology"/>
<evidence type="ECO:0000313" key="12">
    <source>
        <dbReference type="Proteomes" id="UP000785200"/>
    </source>
</evidence>
<evidence type="ECO:0000256" key="1">
    <source>
        <dbReference type="ARBA" id="ARBA00010609"/>
    </source>
</evidence>
<evidence type="ECO:0000256" key="7">
    <source>
        <dbReference type="SAM" id="SignalP"/>
    </source>
</evidence>
<comment type="similarity">
    <text evidence="1">Belongs to the multicopper oxidase family.</text>
</comment>
<feature type="domain" description="Plastocyanin-like" evidence="10">
    <location>
        <begin position="36"/>
        <end position="149"/>
    </location>
</feature>
<dbReference type="CDD" id="cd13850">
    <property type="entry name" value="CuRO_1_Abr2_like"/>
    <property type="match status" value="1"/>
</dbReference>
<dbReference type="PROSITE" id="PS00079">
    <property type="entry name" value="MULTICOPPER_OXIDASE1"/>
    <property type="match status" value="1"/>
</dbReference>
<gene>
    <name evidence="11" type="ORF">D0Z07_0789</name>
</gene>
<dbReference type="InterPro" id="IPR002355">
    <property type="entry name" value="Cu_oxidase_Cu_BS"/>
</dbReference>
<dbReference type="Pfam" id="PF07731">
    <property type="entry name" value="Cu-oxidase_2"/>
    <property type="match status" value="1"/>
</dbReference>
<keyword evidence="5" id="KW-0186">Copper</keyword>
<feature type="domain" description="Plastocyanin-like" evidence="9">
    <location>
        <begin position="454"/>
        <end position="578"/>
    </location>
</feature>
<evidence type="ECO:0000256" key="6">
    <source>
        <dbReference type="ARBA" id="ARBA00023180"/>
    </source>
</evidence>
<feature type="chain" id="PRO_5040224107" evidence="7">
    <location>
        <begin position="24"/>
        <end position="598"/>
    </location>
</feature>
<protein>
    <submittedName>
        <fullName evidence="11">Conidial pigment biosynthesis oxidase abr2</fullName>
    </submittedName>
</protein>
<dbReference type="InterPro" id="IPR008972">
    <property type="entry name" value="Cupredoxin"/>
</dbReference>
<keyword evidence="6" id="KW-0325">Glycoprotein</keyword>
<accession>A0A9P6VR54</accession>
<dbReference type="InterPro" id="IPR011706">
    <property type="entry name" value="Cu-oxidase_C"/>
</dbReference>
<evidence type="ECO:0000256" key="5">
    <source>
        <dbReference type="ARBA" id="ARBA00023008"/>
    </source>
</evidence>
<dbReference type="InterPro" id="IPR033138">
    <property type="entry name" value="Cu_oxidase_CS"/>
</dbReference>
<keyword evidence="3 7" id="KW-0732">Signal</keyword>
<dbReference type="Pfam" id="PF00394">
    <property type="entry name" value="Cu-oxidase"/>
    <property type="match status" value="1"/>
</dbReference>
<evidence type="ECO:0000256" key="4">
    <source>
        <dbReference type="ARBA" id="ARBA00023002"/>
    </source>
</evidence>
<comment type="caution">
    <text evidence="11">The sequence shown here is derived from an EMBL/GenBank/DDBJ whole genome shotgun (WGS) entry which is preliminary data.</text>
</comment>
<feature type="domain" description="Plastocyanin-like" evidence="8">
    <location>
        <begin position="179"/>
        <end position="373"/>
    </location>
</feature>
<dbReference type="OrthoDB" id="2121828at2759"/>
<dbReference type="PANTHER" id="PTHR11709:SF488">
    <property type="entry name" value="LACCASE-RELATED"/>
    <property type="match status" value="1"/>
</dbReference>
<reference evidence="11" key="1">
    <citation type="submission" date="2019-07" db="EMBL/GenBank/DDBJ databases">
        <title>Hyphodiscus hymeniophilus genome sequencing and assembly.</title>
        <authorList>
            <person name="Kramer G."/>
            <person name="Nodwell J."/>
        </authorList>
    </citation>
    <scope>NUCLEOTIDE SEQUENCE</scope>
    <source>
        <strain evidence="11">ATCC 34498</strain>
    </source>
</reference>
<keyword evidence="4" id="KW-0560">Oxidoreductase</keyword>
<dbReference type="Pfam" id="PF07732">
    <property type="entry name" value="Cu-oxidase_3"/>
    <property type="match status" value="1"/>
</dbReference>
<dbReference type="InterPro" id="IPR001117">
    <property type="entry name" value="Cu-oxidase_2nd"/>
</dbReference>
<dbReference type="AlphaFoldDB" id="A0A9P6VR54"/>
<dbReference type="Gene3D" id="2.60.40.420">
    <property type="entry name" value="Cupredoxins - blue copper proteins"/>
    <property type="match status" value="3"/>
</dbReference>
<dbReference type="FunFam" id="2.60.40.420:FF:000036">
    <property type="entry name" value="L-ascorbate oxidase"/>
    <property type="match status" value="1"/>
</dbReference>
<sequence length="598" mass="65865">MRMRYSRFSLGLLVSSLATRAFAFGNVPVVFPVALTWGKGSPDGFERDMIFVNGQMPGPTLNLEEGDDVEFIVTNWLPFGTTVHFHGIEQINTPWSDGMPGLSQRLIEPGATFKYKWTATQYGTYWYHAHSRGQLEDGLFGAIHIKPKENTSTPFSLISKSTKDVNDMELAAANPEIAVMSDWSHFTSEELQHIAETADIDIFCGDSMLINGKGNVNCPGVPFLMSVLPPIVLPLLAGENLTDKGCVPVTVGQPPFPKNLNAVPSNLYEGCKATNTGPYVFNVDASKGWVSLNFISTAAIQEMAVSIDEHPMWVYEIDGRFIEPQMVDAITLQHGSRHSVMVELNKPAKDYHIRVAGTGLGQKIYVSGLLSYNRGTKNSNSQPYINYAGTNTTADVTYLDDTTIVPFPPVHPAQTADQTYKLVMGRAGYSWQWSLDGTAPYNESLEDITPLLFDPNQLANTNLTITTKNDTWVDLIYIVNTAGGPEPPHPIHKHSNKAHIIGSGQGDFTWTNVAEAIKDIPESFNLDNPPYRDMAYTLLALADPTWVAVRYHVVNPGAFFLHCHIQTHLTGGMSVAILDGIDAWPKVPAEYQQGRNGF</sequence>
<dbReference type="GO" id="GO:0016491">
    <property type="term" value="F:oxidoreductase activity"/>
    <property type="evidence" value="ECO:0007669"/>
    <property type="project" value="UniProtKB-KW"/>
</dbReference>
<dbReference type="CDD" id="cd13876">
    <property type="entry name" value="CuRO_2_Abr2_like"/>
    <property type="match status" value="1"/>
</dbReference>
<dbReference type="PROSITE" id="PS00080">
    <property type="entry name" value="MULTICOPPER_OXIDASE2"/>
    <property type="match status" value="1"/>
</dbReference>
<keyword evidence="12" id="KW-1185">Reference proteome</keyword>
<dbReference type="SUPFAM" id="SSF49503">
    <property type="entry name" value="Cupredoxins"/>
    <property type="match status" value="3"/>
</dbReference>
<evidence type="ECO:0000256" key="2">
    <source>
        <dbReference type="ARBA" id="ARBA00022723"/>
    </source>
</evidence>
<dbReference type="GO" id="GO:0005507">
    <property type="term" value="F:copper ion binding"/>
    <property type="evidence" value="ECO:0007669"/>
    <property type="project" value="InterPro"/>
</dbReference>
<evidence type="ECO:0000313" key="11">
    <source>
        <dbReference type="EMBL" id="KAG0652284.1"/>
    </source>
</evidence>
<dbReference type="EMBL" id="VNKQ01000003">
    <property type="protein sequence ID" value="KAG0652284.1"/>
    <property type="molecule type" value="Genomic_DNA"/>
</dbReference>
<dbReference type="InterPro" id="IPR011707">
    <property type="entry name" value="Cu-oxidase-like_N"/>
</dbReference>
<keyword evidence="2" id="KW-0479">Metal-binding</keyword>
<evidence type="ECO:0000256" key="3">
    <source>
        <dbReference type="ARBA" id="ARBA00022729"/>
    </source>
</evidence>
<name>A0A9P6VR54_9HELO</name>
<dbReference type="CDD" id="cd13898">
    <property type="entry name" value="CuRO_3_Abr2_like"/>
    <property type="match status" value="1"/>
</dbReference>
<organism evidence="11 12">
    <name type="scientific">Hyphodiscus hymeniophilus</name>
    <dbReference type="NCBI Taxonomy" id="353542"/>
    <lineage>
        <taxon>Eukaryota</taxon>
        <taxon>Fungi</taxon>
        <taxon>Dikarya</taxon>
        <taxon>Ascomycota</taxon>
        <taxon>Pezizomycotina</taxon>
        <taxon>Leotiomycetes</taxon>
        <taxon>Helotiales</taxon>
        <taxon>Hyphodiscaceae</taxon>
        <taxon>Hyphodiscus</taxon>
    </lineage>
</organism>
<evidence type="ECO:0000259" key="9">
    <source>
        <dbReference type="Pfam" id="PF07731"/>
    </source>
</evidence>
<feature type="signal peptide" evidence="7">
    <location>
        <begin position="1"/>
        <end position="23"/>
    </location>
</feature>
<evidence type="ECO:0000259" key="8">
    <source>
        <dbReference type="Pfam" id="PF00394"/>
    </source>
</evidence>
<dbReference type="PANTHER" id="PTHR11709">
    <property type="entry name" value="MULTI-COPPER OXIDASE"/>
    <property type="match status" value="1"/>
</dbReference>
<dbReference type="InterPro" id="IPR045087">
    <property type="entry name" value="Cu-oxidase_fam"/>
</dbReference>
<dbReference type="Proteomes" id="UP000785200">
    <property type="component" value="Unassembled WGS sequence"/>
</dbReference>
<evidence type="ECO:0000259" key="10">
    <source>
        <dbReference type="Pfam" id="PF07732"/>
    </source>
</evidence>